<reference evidence="1" key="1">
    <citation type="journal article" date="2023" name="Science">
        <title>Genome structures resolve the early diversification of teleost fishes.</title>
        <authorList>
            <person name="Parey E."/>
            <person name="Louis A."/>
            <person name="Montfort J."/>
            <person name="Bouchez O."/>
            <person name="Roques C."/>
            <person name="Iampietro C."/>
            <person name="Lluch J."/>
            <person name="Castinel A."/>
            <person name="Donnadieu C."/>
            <person name="Desvignes T."/>
            <person name="Floi Bucao C."/>
            <person name="Jouanno E."/>
            <person name="Wen M."/>
            <person name="Mejri S."/>
            <person name="Dirks R."/>
            <person name="Jansen H."/>
            <person name="Henkel C."/>
            <person name="Chen W.J."/>
            <person name="Zahm M."/>
            <person name="Cabau C."/>
            <person name="Klopp C."/>
            <person name="Thompson A.W."/>
            <person name="Robinson-Rechavi M."/>
            <person name="Braasch I."/>
            <person name="Lecointre G."/>
            <person name="Bobe J."/>
            <person name="Postlethwait J.H."/>
            <person name="Berthelot C."/>
            <person name="Roest Crollius H."/>
            <person name="Guiguen Y."/>
        </authorList>
    </citation>
    <scope>NUCLEOTIDE SEQUENCE</scope>
    <source>
        <strain evidence="1">NC1722</strain>
    </source>
</reference>
<gene>
    <name evidence="1" type="ORF">AAFF_G00393290</name>
</gene>
<dbReference type="Proteomes" id="UP001221898">
    <property type="component" value="Unassembled WGS sequence"/>
</dbReference>
<name>A0AAD7WL00_9TELE</name>
<evidence type="ECO:0000313" key="1">
    <source>
        <dbReference type="EMBL" id="KAJ8400560.1"/>
    </source>
</evidence>
<proteinExistence type="predicted"/>
<keyword evidence="2" id="KW-1185">Reference proteome</keyword>
<dbReference type="InterPro" id="IPR052231">
    <property type="entry name" value="Rho_GEF_signaling-related"/>
</dbReference>
<dbReference type="AlphaFoldDB" id="A0AAD7WL00"/>
<dbReference type="PANTHER" id="PTHR45845">
    <property type="entry name" value="RHO GUANINE NUCLEOTIDE EXCHANGE FACTOR-RELATED"/>
    <property type="match status" value="1"/>
</dbReference>
<sequence>MNPESLDSSIQSALSALYPPFEATAPTVISQLFRVIEERYQGDALQCLLDFLIPAKHILESVQQAACAVYSDVLFRCEGWPLCLRERVVIQLASINPLLLRPGDFYLQVAPFADQAARIVLKSLLEEHREVEETPVPETSYPCIFTEAWLSDVNRGRHGTPLRRCLLSTDQGVVKVPWAQVANPEFVNKPKAMAAAPPS</sequence>
<feature type="non-terminal residue" evidence="1">
    <location>
        <position position="199"/>
    </location>
</feature>
<comment type="caution">
    <text evidence="1">The sequence shown here is derived from an EMBL/GenBank/DDBJ whole genome shotgun (WGS) entry which is preliminary data.</text>
</comment>
<evidence type="ECO:0000313" key="2">
    <source>
        <dbReference type="Proteomes" id="UP001221898"/>
    </source>
</evidence>
<protein>
    <submittedName>
        <fullName evidence="1">Uncharacterized protein</fullName>
    </submittedName>
</protein>
<accession>A0AAD7WL00</accession>
<dbReference type="EMBL" id="JAINUG010000075">
    <property type="protein sequence ID" value="KAJ8400560.1"/>
    <property type="molecule type" value="Genomic_DNA"/>
</dbReference>
<organism evidence="1 2">
    <name type="scientific">Aldrovandia affinis</name>
    <dbReference type="NCBI Taxonomy" id="143900"/>
    <lineage>
        <taxon>Eukaryota</taxon>
        <taxon>Metazoa</taxon>
        <taxon>Chordata</taxon>
        <taxon>Craniata</taxon>
        <taxon>Vertebrata</taxon>
        <taxon>Euteleostomi</taxon>
        <taxon>Actinopterygii</taxon>
        <taxon>Neopterygii</taxon>
        <taxon>Teleostei</taxon>
        <taxon>Notacanthiformes</taxon>
        <taxon>Halosauridae</taxon>
        <taxon>Aldrovandia</taxon>
    </lineage>
</organism>
<dbReference type="PANTHER" id="PTHR45845:SF2">
    <property type="entry name" value="RIKEN CDNA D630003M21 GENE"/>
    <property type="match status" value="1"/>
</dbReference>